<accession>A0ABQ9UE20</accession>
<evidence type="ECO:0000256" key="2">
    <source>
        <dbReference type="ARBA" id="ARBA00022737"/>
    </source>
</evidence>
<evidence type="ECO:0000313" key="5">
    <source>
        <dbReference type="EMBL" id="KAK2095291.1"/>
    </source>
</evidence>
<evidence type="ECO:0000256" key="3">
    <source>
        <dbReference type="ARBA" id="ARBA00038366"/>
    </source>
</evidence>
<reference evidence="5 6" key="1">
    <citation type="submission" date="2023-05" db="EMBL/GenBank/DDBJ databases">
        <title>B98-5 Cell Line De Novo Hybrid Assembly: An Optical Mapping Approach.</title>
        <authorList>
            <person name="Kananen K."/>
            <person name="Auerbach J.A."/>
            <person name="Kautto E."/>
            <person name="Blachly J.S."/>
        </authorList>
    </citation>
    <scope>NUCLEOTIDE SEQUENCE [LARGE SCALE GENOMIC DNA]</scope>
    <source>
        <strain evidence="5">B95-8</strain>
        <tissue evidence="5">Cell line</tissue>
    </source>
</reference>
<dbReference type="InterPro" id="IPR001680">
    <property type="entry name" value="WD40_rpt"/>
</dbReference>
<sequence length="392" mass="43096">MPYEIKVFASLPQVERGVSKIIGGDPKGNNFLYTNGKCVILRNIDNPALANIYTEHAHQVVVAKYSPSGFYIASADVSGKLRIWDTMQKEHLLKYEYQPFAGKIKDIAWTEDSKRIAVVGEGREKFGAVFLGDSGSSVGEITGHKKVINSVDIKQSRPYRLATGSDDNCAAFFEGPPFKFKFTIGTTAYAIYATIHKQKWAHGFGAVFLWDSGSSVGEITGHKKVINSVDIKQSRPYRLATGSDDNCAAFFEGPPGPCPSMIKDFTHSPAQECWVEMSAQLSQLHGGYHRVSRSLCGTHNHGPCLGEMKRAVAWHKASWLCHPRVSCASGPCRKQGDSDHPMLHPQLQGGCQRQQWPSTCSGIMCSLNCPFGGRTGRVLRDPTPAQKCLLRC</sequence>
<proteinExistence type="inferred from homology"/>
<dbReference type="SMART" id="SM00320">
    <property type="entry name" value="WD40"/>
    <property type="match status" value="3"/>
</dbReference>
<dbReference type="InterPro" id="IPR015943">
    <property type="entry name" value="WD40/YVTN_repeat-like_dom_sf"/>
</dbReference>
<comment type="caution">
    <text evidence="5">The sequence shown here is derived from an EMBL/GenBank/DDBJ whole genome shotgun (WGS) entry which is preliminary data.</text>
</comment>
<dbReference type="PROSITE" id="PS50294">
    <property type="entry name" value="WD_REPEATS_REGION"/>
    <property type="match status" value="1"/>
</dbReference>
<evidence type="ECO:0000313" key="6">
    <source>
        <dbReference type="Proteomes" id="UP001266305"/>
    </source>
</evidence>
<name>A0ABQ9UE20_SAGOE</name>
<dbReference type="Proteomes" id="UP001266305">
    <property type="component" value="Unassembled WGS sequence"/>
</dbReference>
<comment type="similarity">
    <text evidence="3">Belongs to the WD repeat AIP1 family.</text>
</comment>
<dbReference type="EMBL" id="JASSZA010000013">
    <property type="protein sequence ID" value="KAK2095291.1"/>
    <property type="molecule type" value="Genomic_DNA"/>
</dbReference>
<dbReference type="Pfam" id="PF00400">
    <property type="entry name" value="WD40"/>
    <property type="match status" value="3"/>
</dbReference>
<evidence type="ECO:0000256" key="1">
    <source>
        <dbReference type="ARBA" id="ARBA00022574"/>
    </source>
</evidence>
<keyword evidence="1 4" id="KW-0853">WD repeat</keyword>
<organism evidence="5 6">
    <name type="scientific">Saguinus oedipus</name>
    <name type="common">Cotton-top tamarin</name>
    <name type="synonym">Oedipomidas oedipus</name>
    <dbReference type="NCBI Taxonomy" id="9490"/>
    <lineage>
        <taxon>Eukaryota</taxon>
        <taxon>Metazoa</taxon>
        <taxon>Chordata</taxon>
        <taxon>Craniata</taxon>
        <taxon>Vertebrata</taxon>
        <taxon>Euteleostomi</taxon>
        <taxon>Mammalia</taxon>
        <taxon>Eutheria</taxon>
        <taxon>Euarchontoglires</taxon>
        <taxon>Primates</taxon>
        <taxon>Haplorrhini</taxon>
        <taxon>Platyrrhini</taxon>
        <taxon>Cebidae</taxon>
        <taxon>Callitrichinae</taxon>
        <taxon>Saguinus</taxon>
    </lineage>
</organism>
<keyword evidence="2" id="KW-0677">Repeat</keyword>
<protein>
    <recommendedName>
        <fullName evidence="7">WD repeat-containing protein 1</fullName>
    </recommendedName>
</protein>
<dbReference type="PANTHER" id="PTHR19856:SF0">
    <property type="entry name" value="WD REPEAT-CONTAINING PROTEIN 1"/>
    <property type="match status" value="1"/>
</dbReference>
<keyword evidence="6" id="KW-1185">Reference proteome</keyword>
<dbReference type="PANTHER" id="PTHR19856">
    <property type="entry name" value="WD-REPEATCONTAINING PROTEIN WDR1"/>
    <property type="match status" value="1"/>
</dbReference>
<dbReference type="PROSITE" id="PS50082">
    <property type="entry name" value="WD_REPEATS_2"/>
    <property type="match status" value="1"/>
</dbReference>
<dbReference type="InterPro" id="IPR036322">
    <property type="entry name" value="WD40_repeat_dom_sf"/>
</dbReference>
<dbReference type="Gene3D" id="2.130.10.10">
    <property type="entry name" value="YVTN repeat-like/Quinoprotein amine dehydrogenase"/>
    <property type="match status" value="2"/>
</dbReference>
<evidence type="ECO:0008006" key="7">
    <source>
        <dbReference type="Google" id="ProtNLM"/>
    </source>
</evidence>
<dbReference type="SUPFAM" id="SSF50978">
    <property type="entry name" value="WD40 repeat-like"/>
    <property type="match status" value="1"/>
</dbReference>
<evidence type="ECO:0000256" key="4">
    <source>
        <dbReference type="PROSITE-ProRule" id="PRU00221"/>
    </source>
</evidence>
<feature type="repeat" description="WD" evidence="4">
    <location>
        <begin position="53"/>
        <end position="94"/>
    </location>
</feature>
<gene>
    <name evidence="5" type="ORF">P7K49_026707</name>
</gene>